<keyword evidence="7" id="KW-1015">Disulfide bond</keyword>
<keyword evidence="5" id="KW-0378">Hydrolase</keyword>
<dbReference type="Proteomes" id="UP000054977">
    <property type="component" value="Unassembled WGS sequence"/>
</dbReference>
<dbReference type="PANTHER" id="PTHR33938:SF15">
    <property type="entry name" value="FERULOYL ESTERASE B-RELATED"/>
    <property type="match status" value="1"/>
</dbReference>
<sequence>MRVLDSIARLSRRPTRAGSLLTLAVICVTTAIVTACGGGSSSSSNTPLAVVKPAVDCSKLAALDITDIGGAGSSITSATVTTATINGASVSFCAVKGTLAPSNTFEVALPVNTWTQRFAELGCGGLCGNLNDPTKQTSFSFSYTCPLVQQGGFVTAATDMGHSGQSSAWTTDPQKQADFAYRGQHITTLTAKKLIQAYYGQAQKYSYFVGCSDGGREGLMAAQRYPSDYNGIVVGAPAAHFQIQNSLYHGWSVESNSTTGTSAGKAVLYADKALVLHKAVVAACGGQAGVPDGLLADPRTCHFDPASIQCGASASDTSSCLTAAEVATATKIYTGPTDANTGVKMLAGSPQYGSEANWVGVEVPTTNSTAAAVPVTSLFSYTIVTGAYNLIFTGSPTMPDIDTFGYRDASFYANYLQANHPLNDATSPDLSAFKQTGGKLILWHGWADQHISPLFTIAYYQALKSTMGESAADEFARLYVVPGVAHCGGGEGFPNIDLVSQITGWVEQGSAPNAVTTYQTDASNVVTASRPVYPYPAVAKYTGTGDWHNSANYTQGAPLYNDVAPAWAGASFYTSYSPKTQGVAAP</sequence>
<dbReference type="Pfam" id="PF07519">
    <property type="entry name" value="Tannase"/>
    <property type="match status" value="1"/>
</dbReference>
<evidence type="ECO:0000256" key="1">
    <source>
        <dbReference type="ARBA" id="ARBA00006249"/>
    </source>
</evidence>
<evidence type="ECO:0000256" key="5">
    <source>
        <dbReference type="ARBA" id="ARBA00022801"/>
    </source>
</evidence>
<comment type="similarity">
    <text evidence="1">Belongs to the tannase family.</text>
</comment>
<keyword evidence="9" id="KW-1185">Reference proteome</keyword>
<dbReference type="OrthoDB" id="7062032at2"/>
<dbReference type="InterPro" id="IPR011118">
    <property type="entry name" value="Tannase/feruloyl_esterase"/>
</dbReference>
<gene>
    <name evidence="8" type="ORF">AWB65_04762</name>
</gene>
<dbReference type="InterPro" id="IPR029058">
    <property type="entry name" value="AB_hydrolase_fold"/>
</dbReference>
<reference evidence="8" key="1">
    <citation type="submission" date="2016-01" db="EMBL/GenBank/DDBJ databases">
        <authorList>
            <person name="Peeters C."/>
        </authorList>
    </citation>
    <scope>NUCLEOTIDE SEQUENCE [LARGE SCALE GENOMIC DNA]</scope>
    <source>
        <strain evidence="8">LMG 22934</strain>
    </source>
</reference>
<evidence type="ECO:0000313" key="9">
    <source>
        <dbReference type="Proteomes" id="UP000054977"/>
    </source>
</evidence>
<evidence type="ECO:0000256" key="7">
    <source>
        <dbReference type="ARBA" id="ARBA00023157"/>
    </source>
</evidence>
<dbReference type="GO" id="GO:0052689">
    <property type="term" value="F:carboxylic ester hydrolase activity"/>
    <property type="evidence" value="ECO:0007669"/>
    <property type="project" value="UniProtKB-KW"/>
</dbReference>
<accession>A0A158IG84</accession>
<dbReference type="SUPFAM" id="SSF53474">
    <property type="entry name" value="alpha/beta-Hydrolases"/>
    <property type="match status" value="1"/>
</dbReference>
<dbReference type="RefSeq" id="WP_087669479.1">
    <property type="nucleotide sequence ID" value="NZ_FCNW02000032.1"/>
</dbReference>
<evidence type="ECO:0000256" key="4">
    <source>
        <dbReference type="ARBA" id="ARBA00022729"/>
    </source>
</evidence>
<comment type="caution">
    <text evidence="8">The sequence shown here is derived from an EMBL/GenBank/DDBJ whole genome shotgun (WGS) entry which is preliminary data.</text>
</comment>
<evidence type="ECO:0000256" key="6">
    <source>
        <dbReference type="ARBA" id="ARBA00022837"/>
    </source>
</evidence>
<dbReference type="PANTHER" id="PTHR33938">
    <property type="entry name" value="FERULOYL ESTERASE B-RELATED"/>
    <property type="match status" value="1"/>
</dbReference>
<dbReference type="Gene3D" id="3.40.50.1820">
    <property type="entry name" value="alpha/beta hydrolase"/>
    <property type="match status" value="1"/>
</dbReference>
<proteinExistence type="inferred from homology"/>
<dbReference type="STRING" id="326474.AWB65_04762"/>
<organism evidence="8 9">
    <name type="scientific">Caballeronia humi</name>
    <dbReference type="NCBI Taxonomy" id="326474"/>
    <lineage>
        <taxon>Bacteria</taxon>
        <taxon>Pseudomonadati</taxon>
        <taxon>Pseudomonadota</taxon>
        <taxon>Betaproteobacteria</taxon>
        <taxon>Burkholderiales</taxon>
        <taxon>Burkholderiaceae</taxon>
        <taxon>Caballeronia</taxon>
    </lineage>
</organism>
<dbReference type="GO" id="GO:0046872">
    <property type="term" value="F:metal ion binding"/>
    <property type="evidence" value="ECO:0007669"/>
    <property type="project" value="UniProtKB-KW"/>
</dbReference>
<keyword evidence="3" id="KW-0479">Metal-binding</keyword>
<name>A0A158IG84_9BURK</name>
<evidence type="ECO:0000313" key="8">
    <source>
        <dbReference type="EMBL" id="SAL55546.1"/>
    </source>
</evidence>
<evidence type="ECO:0000256" key="3">
    <source>
        <dbReference type="ARBA" id="ARBA00022723"/>
    </source>
</evidence>
<evidence type="ECO:0000256" key="2">
    <source>
        <dbReference type="ARBA" id="ARBA00022487"/>
    </source>
</evidence>
<keyword evidence="6" id="KW-0106">Calcium</keyword>
<keyword evidence="4" id="KW-0732">Signal</keyword>
<dbReference type="EMBL" id="FCNW02000032">
    <property type="protein sequence ID" value="SAL55546.1"/>
    <property type="molecule type" value="Genomic_DNA"/>
</dbReference>
<protein>
    <submittedName>
        <fullName evidence="8">Feruloyl esterase</fullName>
    </submittedName>
</protein>
<dbReference type="AlphaFoldDB" id="A0A158IG84"/>
<keyword evidence="2" id="KW-0719">Serine esterase</keyword>